<dbReference type="WBParaSite" id="ACOC_0001069401-mRNA-1">
    <property type="protein sequence ID" value="ACOC_0001069401-mRNA-1"/>
    <property type="gene ID" value="ACOC_0001069401"/>
</dbReference>
<dbReference type="Proteomes" id="UP000267027">
    <property type="component" value="Unassembled WGS sequence"/>
</dbReference>
<gene>
    <name evidence="1" type="ORF">ACOC_LOCUS10695</name>
</gene>
<reference evidence="1 2" key="2">
    <citation type="submission" date="2018-11" db="EMBL/GenBank/DDBJ databases">
        <authorList>
            <consortium name="Pathogen Informatics"/>
        </authorList>
    </citation>
    <scope>NUCLEOTIDE SEQUENCE [LARGE SCALE GENOMIC DNA]</scope>
    <source>
        <strain evidence="1 2">Costa Rica</strain>
    </source>
</reference>
<dbReference type="AlphaFoldDB" id="A0A158PKY6"/>
<organism evidence="3">
    <name type="scientific">Angiostrongylus costaricensis</name>
    <name type="common">Nematode worm</name>
    <dbReference type="NCBI Taxonomy" id="334426"/>
    <lineage>
        <taxon>Eukaryota</taxon>
        <taxon>Metazoa</taxon>
        <taxon>Ecdysozoa</taxon>
        <taxon>Nematoda</taxon>
        <taxon>Chromadorea</taxon>
        <taxon>Rhabditida</taxon>
        <taxon>Rhabditina</taxon>
        <taxon>Rhabditomorpha</taxon>
        <taxon>Strongyloidea</taxon>
        <taxon>Metastrongylidae</taxon>
        <taxon>Angiostrongylus</taxon>
    </lineage>
</organism>
<keyword evidence="2" id="KW-1185">Reference proteome</keyword>
<accession>A0A158PKY6</accession>
<evidence type="ECO:0000313" key="3">
    <source>
        <dbReference type="WBParaSite" id="ACOC_0001069401-mRNA-1"/>
    </source>
</evidence>
<evidence type="ECO:0000313" key="2">
    <source>
        <dbReference type="Proteomes" id="UP000267027"/>
    </source>
</evidence>
<dbReference type="EMBL" id="UYYA01004526">
    <property type="protein sequence ID" value="VDM62280.1"/>
    <property type="molecule type" value="Genomic_DNA"/>
</dbReference>
<name>A0A158PKY6_ANGCS</name>
<evidence type="ECO:0000313" key="1">
    <source>
        <dbReference type="EMBL" id="VDM62280.1"/>
    </source>
</evidence>
<protein>
    <submittedName>
        <fullName evidence="3">SMK-1 domain-containing protein</fullName>
    </submittedName>
</protein>
<proteinExistence type="predicted"/>
<sequence length="825" mass="91782">MVRGPPVTRSRRRRDSSVADLAILESLDGLLTRFTMTGDEESYLIHERYYRSFDGTLDHVLPVISSILGVTSKQGVPECEFSPELIRKYAVFLCQTLRIACIGANDGSFAHSVCLCFAALARRIEVVKDVSIRRRELHLLSRQVKAWVIESNFSTEELESALCHLLRPRGLTLHANTVGEWPAKDILAALLGKSSAKVSDFLELIPGTICGGLETNGIVLKRIGELCYLIDANLERFVTDDINQGSALKSNFSTVFNLLRLLFRAANSADEEVDMDLIKRCLSTFNDLYLEVQSIVRHEVDSSAETVLFGVFGNTVFPETILESVQNKISGPYDNELLSCCEDLFIRNVLLPLVNKRVIHAPGLSNQTYFMGKIDSYGDDALSVVSYSDSAVPNFYVANSFSITNEEGNPTNKICGSFEDNTLSPSQIGNNRNRSDTQCNKSLVSTEIEATGMVESSVVLAESTFVKGEREREMMPRRRSERVRKRINMGLLNNDSVEYILINSMESAKKMKQTKRQHEMSSEKRERMPFLVESSHQSAVVAHLTEGFDAMSSQAASTNTAESPRTKTAENKTNDNCVVVGNEVTGSLSCNAVRIKEGFAKDATDSKSLRKLPKVKLNFDQVDRTRAMVVAEVCDKESNQHLFLGTDNQSVEEENSAWSHRKEVPSKYAGRRIASKSIENIMLETTLEVQSELRPSTSVRASEELEKSKLFIGDSFAVSCDDVLVLHEIEDVLNSSDSLNTSMDTVDTSDVDLGIQQRIVKERSTAEKVGKMLTPTTVKRVIGTPGILKKAKSPSTSEKKQLLVLQAFYCYLNKFNHFSAMTKSL</sequence>
<dbReference type="STRING" id="334426.A0A158PKY6"/>
<reference evidence="3" key="1">
    <citation type="submission" date="2016-04" db="UniProtKB">
        <authorList>
            <consortium name="WormBaseParasite"/>
        </authorList>
    </citation>
    <scope>IDENTIFICATION</scope>
</reference>